<accession>A0ABU9E7V1</accession>
<name>A0ABU9E7V1_9BACT</name>
<protein>
    <submittedName>
        <fullName evidence="1">DUF3052 domain-containing protein</fullName>
    </submittedName>
</protein>
<dbReference type="RefSeq" id="WP_405286644.1">
    <property type="nucleotide sequence ID" value="NZ_JBBHLI010000003.1"/>
</dbReference>
<keyword evidence="2" id="KW-1185">Reference proteome</keyword>
<evidence type="ECO:0000313" key="1">
    <source>
        <dbReference type="EMBL" id="MEK9500792.1"/>
    </source>
</evidence>
<dbReference type="Proteomes" id="UP001484239">
    <property type="component" value="Unassembled WGS sequence"/>
</dbReference>
<evidence type="ECO:0000313" key="2">
    <source>
        <dbReference type="Proteomes" id="UP001484239"/>
    </source>
</evidence>
<proteinExistence type="predicted"/>
<comment type="caution">
    <text evidence="1">The sequence shown here is derived from an EMBL/GenBank/DDBJ whole genome shotgun (WGS) entry which is preliminary data.</text>
</comment>
<dbReference type="EMBL" id="JBBHLI010000003">
    <property type="protein sequence ID" value="MEK9500792.1"/>
    <property type="molecule type" value="Genomic_DNA"/>
</dbReference>
<gene>
    <name evidence="1" type="ORF">WI372_07375</name>
</gene>
<sequence>MSGYSGTPLPKKLGIREGHRVAAVAAPRRLAEILVPWPSGAQLEGVDEVTGLASAEGRFDVILLFAGAGAGAGADDAASPDDATSPDDGIADAIAGVSDRLEVDGGLWVAWAKMKSPLFSGLKDSHVREAGLRVGLVDNKVCALDDDWSGLRFVFRREDRARVRAERGEGTP</sequence>
<organism evidence="1 2">
    <name type="scientific">Gaopeijia maritima</name>
    <dbReference type="NCBI Taxonomy" id="3119007"/>
    <lineage>
        <taxon>Bacteria</taxon>
        <taxon>Pseudomonadati</taxon>
        <taxon>Gemmatimonadota</taxon>
        <taxon>Longimicrobiia</taxon>
        <taxon>Gaopeijiales</taxon>
        <taxon>Gaopeijiaceae</taxon>
        <taxon>Gaopeijia</taxon>
    </lineage>
</organism>
<reference evidence="1 2" key="1">
    <citation type="submission" date="2024-02" db="EMBL/GenBank/DDBJ databases">
        <title>A novel Gemmatimonadota bacterium.</title>
        <authorList>
            <person name="Du Z.-J."/>
            <person name="Ye Y.-Q."/>
        </authorList>
    </citation>
    <scope>NUCLEOTIDE SEQUENCE [LARGE SCALE GENOMIC DNA]</scope>
    <source>
        <strain evidence="1 2">DH-20</strain>
    </source>
</reference>